<dbReference type="KEGG" id="plig:NAG76_17505"/>
<gene>
    <name evidence="1" type="ORF">NAG76_17505</name>
</gene>
<organism evidence="1 2">
    <name type="scientific">Candidatus Pristimantibacillus lignocellulolyticus</name>
    <dbReference type="NCBI Taxonomy" id="2994561"/>
    <lineage>
        <taxon>Bacteria</taxon>
        <taxon>Bacillati</taxon>
        <taxon>Bacillota</taxon>
        <taxon>Bacilli</taxon>
        <taxon>Bacillales</taxon>
        <taxon>Paenibacillaceae</taxon>
        <taxon>Candidatus Pristimantibacillus</taxon>
    </lineage>
</organism>
<protein>
    <submittedName>
        <fullName evidence="1">Uncharacterized protein</fullName>
    </submittedName>
</protein>
<proteinExistence type="predicted"/>
<reference evidence="1" key="1">
    <citation type="submission" date="2022-05" db="EMBL/GenBank/DDBJ databases">
        <title>Novel bacterial taxa in a minimal lignocellulolytic consortium and its capacity to transform plastics disclosed by genome-resolved metagenomics.</title>
        <authorList>
            <person name="Rodriguez C.A.D."/>
            <person name="Diaz-Garcia L."/>
            <person name="Herrera K."/>
            <person name="Tarazona N.A."/>
            <person name="Sproer C."/>
            <person name="Overmann J."/>
            <person name="Jimenez D.J."/>
        </authorList>
    </citation>
    <scope>NUCLEOTIDE SEQUENCE</scope>
    <source>
        <strain evidence="1">MAG5</strain>
    </source>
</reference>
<dbReference type="Proteomes" id="UP001056756">
    <property type="component" value="Chromosome"/>
</dbReference>
<sequence length="178" mass="20350">MSNEVVLKDENIDYNLQAFVELTLFNCELKGIYSSKETTTETQKSILVMPTSPKSNEFSIEDFLIEANNLIKSFSGVNIDVVAVTAKLKEFGLDLKNIKIEIKQLFLYMDKTTKIPKSEADDSTKKLEYAFNLVITNNVETPADLQIFRITRFGIAIYKTNRKFVIDKMELEDIDSLI</sequence>
<dbReference type="AlphaFoldDB" id="A0A9J6ZBX1"/>
<dbReference type="EMBL" id="CP097899">
    <property type="protein sequence ID" value="URN93610.1"/>
    <property type="molecule type" value="Genomic_DNA"/>
</dbReference>
<evidence type="ECO:0000313" key="2">
    <source>
        <dbReference type="Proteomes" id="UP001056756"/>
    </source>
</evidence>
<evidence type="ECO:0000313" key="1">
    <source>
        <dbReference type="EMBL" id="URN93610.1"/>
    </source>
</evidence>
<name>A0A9J6ZBX1_9BACL</name>
<accession>A0A9J6ZBX1</accession>